<proteinExistence type="inferred from homology"/>
<evidence type="ECO:0000256" key="1">
    <source>
        <dbReference type="ARBA" id="ARBA00007092"/>
    </source>
</evidence>
<feature type="binding site" evidence="5">
    <location>
        <position position="178"/>
    </location>
    <ligand>
        <name>Mg(2+)</name>
        <dbReference type="ChEBI" id="CHEBI:18420"/>
        <label>1</label>
    </ligand>
</feature>
<keyword evidence="4 5" id="KW-0460">Magnesium</keyword>
<comment type="cofactor">
    <cofactor evidence="5">
        <name>Mg(2+)</name>
        <dbReference type="ChEBI" id="CHEBI:18420"/>
    </cofactor>
    <cofactor evidence="5">
        <name>Mn(2+)</name>
        <dbReference type="ChEBI" id="CHEBI:29035"/>
    </cofactor>
    <text evidence="5">Probably binds two magnesium or manganese ions per subunit.</text>
</comment>
<evidence type="ECO:0000256" key="5">
    <source>
        <dbReference type="PIRSR" id="PIRSR604808-2"/>
    </source>
</evidence>
<dbReference type="AlphaFoldDB" id="A0A0D3I6J7"/>
<dbReference type="Gene3D" id="3.60.10.10">
    <property type="entry name" value="Endonuclease/exonuclease/phosphatase"/>
    <property type="match status" value="1"/>
</dbReference>
<dbReference type="eggNOG" id="KOG1294">
    <property type="taxonomic scope" value="Eukaryota"/>
</dbReference>
<dbReference type="GO" id="GO:0008081">
    <property type="term" value="F:phosphoric diester hydrolase activity"/>
    <property type="evidence" value="ECO:0007669"/>
    <property type="project" value="TreeGrafter"/>
</dbReference>
<dbReference type="SUPFAM" id="SSF56219">
    <property type="entry name" value="DNase I-like"/>
    <property type="match status" value="1"/>
</dbReference>
<reference evidence="8" key="2">
    <citation type="submission" date="2024-10" db="UniProtKB">
        <authorList>
            <consortium name="EnsemblProtists"/>
        </authorList>
    </citation>
    <scope>IDENTIFICATION</scope>
</reference>
<feature type="binding site" evidence="5">
    <location>
        <position position="55"/>
    </location>
    <ligand>
        <name>Mg(2+)</name>
        <dbReference type="ChEBI" id="CHEBI:18420"/>
        <label>1</label>
    </ligand>
</feature>
<dbReference type="PROSITE" id="PS00726">
    <property type="entry name" value="AP_NUCLEASE_F1_1"/>
    <property type="match status" value="1"/>
</dbReference>
<dbReference type="GO" id="GO:0003906">
    <property type="term" value="F:DNA-(apurinic or apyrimidinic site) endonuclease activity"/>
    <property type="evidence" value="ECO:0007669"/>
    <property type="project" value="TreeGrafter"/>
</dbReference>
<protein>
    <recommendedName>
        <fullName evidence="7">Endonuclease/exonuclease/phosphatase domain-containing protein</fullName>
    </recommendedName>
</protein>
<dbReference type="PaxDb" id="2903-EOD06882"/>
<accession>A0A0D3I6J7</accession>
<evidence type="ECO:0000256" key="6">
    <source>
        <dbReference type="PIRSR" id="PIRSR604808-3"/>
    </source>
</evidence>
<name>A0A0D3I6J7_EMIH1</name>
<comment type="similarity">
    <text evidence="1">Belongs to the DNA repair enzymes AP/ExoA family.</text>
</comment>
<keyword evidence="9" id="KW-1185">Reference proteome</keyword>
<evidence type="ECO:0000256" key="4">
    <source>
        <dbReference type="ARBA" id="ARBA00022842"/>
    </source>
</evidence>
<evidence type="ECO:0000256" key="2">
    <source>
        <dbReference type="ARBA" id="ARBA00022723"/>
    </source>
</evidence>
<evidence type="ECO:0000259" key="7">
    <source>
        <dbReference type="Pfam" id="PF03372"/>
    </source>
</evidence>
<dbReference type="GO" id="GO:0005634">
    <property type="term" value="C:nucleus"/>
    <property type="evidence" value="ECO:0007669"/>
    <property type="project" value="TreeGrafter"/>
</dbReference>
<organism evidence="8 9">
    <name type="scientific">Emiliania huxleyi (strain CCMP1516)</name>
    <dbReference type="NCBI Taxonomy" id="280463"/>
    <lineage>
        <taxon>Eukaryota</taxon>
        <taxon>Haptista</taxon>
        <taxon>Haptophyta</taxon>
        <taxon>Prymnesiophyceae</taxon>
        <taxon>Isochrysidales</taxon>
        <taxon>Noelaerhabdaceae</taxon>
        <taxon>Emiliania</taxon>
    </lineage>
</organism>
<evidence type="ECO:0000313" key="9">
    <source>
        <dbReference type="Proteomes" id="UP000013827"/>
    </source>
</evidence>
<dbReference type="STRING" id="2903.R1BC54"/>
<dbReference type="GO" id="GO:0046872">
    <property type="term" value="F:metal ion binding"/>
    <property type="evidence" value="ECO:0007669"/>
    <property type="project" value="UniProtKB-KW"/>
</dbReference>
<evidence type="ECO:0000256" key="3">
    <source>
        <dbReference type="ARBA" id="ARBA00022801"/>
    </source>
</evidence>
<feature type="binding site" evidence="5">
    <location>
        <position position="21"/>
    </location>
    <ligand>
        <name>Mg(2+)</name>
        <dbReference type="ChEBI" id="CHEBI:18420"/>
        <label>1</label>
    </ligand>
</feature>
<dbReference type="GO" id="GO:0003677">
    <property type="term" value="F:DNA binding"/>
    <property type="evidence" value="ECO:0007669"/>
    <property type="project" value="InterPro"/>
</dbReference>
<dbReference type="PROSITE" id="PS51435">
    <property type="entry name" value="AP_NUCLEASE_F1_4"/>
    <property type="match status" value="1"/>
</dbReference>
<reference evidence="9" key="1">
    <citation type="journal article" date="2013" name="Nature">
        <title>Pan genome of the phytoplankton Emiliania underpins its global distribution.</title>
        <authorList>
            <person name="Read B.A."/>
            <person name="Kegel J."/>
            <person name="Klute M.J."/>
            <person name="Kuo A."/>
            <person name="Lefebvre S.C."/>
            <person name="Maumus F."/>
            <person name="Mayer C."/>
            <person name="Miller J."/>
            <person name="Monier A."/>
            <person name="Salamov A."/>
            <person name="Young J."/>
            <person name="Aguilar M."/>
            <person name="Claverie J.M."/>
            <person name="Frickenhaus S."/>
            <person name="Gonzalez K."/>
            <person name="Herman E.K."/>
            <person name="Lin Y.C."/>
            <person name="Napier J."/>
            <person name="Ogata H."/>
            <person name="Sarno A.F."/>
            <person name="Shmutz J."/>
            <person name="Schroeder D."/>
            <person name="de Vargas C."/>
            <person name="Verret F."/>
            <person name="von Dassow P."/>
            <person name="Valentin K."/>
            <person name="Van de Peer Y."/>
            <person name="Wheeler G."/>
            <person name="Dacks J.B."/>
            <person name="Delwiche C.F."/>
            <person name="Dyhrman S.T."/>
            <person name="Glockner G."/>
            <person name="John U."/>
            <person name="Richards T."/>
            <person name="Worden A.Z."/>
            <person name="Zhang X."/>
            <person name="Grigoriev I.V."/>
            <person name="Allen A.E."/>
            <person name="Bidle K."/>
            <person name="Borodovsky M."/>
            <person name="Bowler C."/>
            <person name="Brownlee C."/>
            <person name="Cock J.M."/>
            <person name="Elias M."/>
            <person name="Gladyshev V.N."/>
            <person name="Groth M."/>
            <person name="Guda C."/>
            <person name="Hadaegh A."/>
            <person name="Iglesias-Rodriguez M.D."/>
            <person name="Jenkins J."/>
            <person name="Jones B.M."/>
            <person name="Lawson T."/>
            <person name="Leese F."/>
            <person name="Lindquist E."/>
            <person name="Lobanov A."/>
            <person name="Lomsadze A."/>
            <person name="Malik S.B."/>
            <person name="Marsh M.E."/>
            <person name="Mackinder L."/>
            <person name="Mock T."/>
            <person name="Mueller-Roeber B."/>
            <person name="Pagarete A."/>
            <person name="Parker M."/>
            <person name="Probert I."/>
            <person name="Quesneville H."/>
            <person name="Raines C."/>
            <person name="Rensing S.A."/>
            <person name="Riano-Pachon D.M."/>
            <person name="Richier S."/>
            <person name="Rokitta S."/>
            <person name="Shiraiwa Y."/>
            <person name="Soanes D.M."/>
            <person name="van der Giezen M."/>
            <person name="Wahlund T.M."/>
            <person name="Williams B."/>
            <person name="Wilson W."/>
            <person name="Wolfe G."/>
            <person name="Wurch L.L."/>
        </authorList>
    </citation>
    <scope>NUCLEOTIDE SEQUENCE</scope>
</reference>
<dbReference type="InterPro" id="IPR036691">
    <property type="entry name" value="Endo/exonu/phosph_ase_sf"/>
</dbReference>
<dbReference type="InterPro" id="IPR020847">
    <property type="entry name" value="AP_endonuclease_F1_BS"/>
</dbReference>
<feature type="domain" description="Endonuclease/exonuclease/phosphatase" evidence="7">
    <location>
        <begin position="18"/>
        <end position="196"/>
    </location>
</feature>
<evidence type="ECO:0000313" key="8">
    <source>
        <dbReference type="EnsemblProtists" id="EOD06882"/>
    </source>
</evidence>
<dbReference type="RefSeq" id="XP_005759311.1">
    <property type="nucleotide sequence ID" value="XM_005759254.1"/>
</dbReference>
<feature type="binding site" evidence="5">
    <location>
        <position position="176"/>
    </location>
    <ligand>
        <name>Mg(2+)</name>
        <dbReference type="ChEBI" id="CHEBI:18420"/>
        <label>1</label>
    </ligand>
</feature>
<dbReference type="PANTHER" id="PTHR22748">
    <property type="entry name" value="AP ENDONUCLEASE"/>
    <property type="match status" value="1"/>
</dbReference>
<dbReference type="GO" id="GO:0008311">
    <property type="term" value="F:double-stranded DNA 3'-5' DNA exonuclease activity"/>
    <property type="evidence" value="ECO:0007669"/>
    <property type="project" value="TreeGrafter"/>
</dbReference>
<keyword evidence="3" id="KW-0378">Hydrolase</keyword>
<dbReference type="Pfam" id="PF03372">
    <property type="entry name" value="Exo_endo_phos"/>
    <property type="match status" value="1"/>
</dbReference>
<dbReference type="InterPro" id="IPR005135">
    <property type="entry name" value="Endo/exonuclease/phosphatase"/>
</dbReference>
<keyword evidence="5" id="KW-0464">Manganese</keyword>
<dbReference type="InterPro" id="IPR004808">
    <property type="entry name" value="AP_endonuc_1"/>
</dbReference>
<dbReference type="PANTHER" id="PTHR22748:SF28">
    <property type="entry name" value="OR APYRIMIDINIC SITE) LYASE, PUTATIVE-RELATED"/>
    <property type="match status" value="1"/>
</dbReference>
<dbReference type="KEGG" id="ehx:EMIHUDRAFT_121151"/>
<keyword evidence="2 5" id="KW-0479">Metal-binding</keyword>
<dbReference type="GeneID" id="17253036"/>
<feature type="site" description="Transition state stabilizer" evidence="6">
    <location>
        <position position="178"/>
    </location>
</feature>
<dbReference type="Proteomes" id="UP000013827">
    <property type="component" value="Unassembled WGS sequence"/>
</dbReference>
<dbReference type="GO" id="GO:0006284">
    <property type="term" value="P:base-excision repair"/>
    <property type="evidence" value="ECO:0007669"/>
    <property type="project" value="TreeGrafter"/>
</dbReference>
<dbReference type="EnsemblProtists" id="EOD06882">
    <property type="protein sequence ID" value="EOD06882"/>
    <property type="gene ID" value="EMIHUDRAFT_121151"/>
</dbReference>
<sequence>MNGAPSSSAGQDKPLLIASWNVAGWEATLRYIKEHYKTLDCFFERHGFDILCLQEVKVTRQKLSAHNAASLGAHSVSGWESFWSCSPKGFNGVTTFARKGLTRHADAAPLGKPVDAEGRCVMTDHGAVVIFNVYVHATGSDTDGSRRAKKLEFLEAVRAKMRAVRAGGRAVCLAGDLNIARRAADGPWQQAFLSRASLRAHGRVELVEGDGEVAGWGDE</sequence>
<dbReference type="HOGENOM" id="CLU_1264483_0_0_1"/>